<sequence>MWQHDELYSAEVLFDHTFRIQDGQGKSHFLTLNRELAHQTAAVVYDDYDWSVSYEELIAGDVATI</sequence>
<accession>A0AAW8VWP1</accession>
<dbReference type="Proteomes" id="UP001267003">
    <property type="component" value="Unassembled WGS sequence"/>
</dbReference>
<dbReference type="EMBL" id="JAVLAQ010000001">
    <property type="protein sequence ID" value="MDT6989962.1"/>
    <property type="molecule type" value="Genomic_DNA"/>
</dbReference>
<gene>
    <name evidence="1" type="ORF">RI536_07565</name>
</gene>
<organism evidence="1 2">
    <name type="scientific">Lactiplantibacillus pentosus</name>
    <name type="common">Lactobacillus pentosus</name>
    <dbReference type="NCBI Taxonomy" id="1589"/>
    <lineage>
        <taxon>Bacteria</taxon>
        <taxon>Bacillati</taxon>
        <taxon>Bacillota</taxon>
        <taxon>Bacilli</taxon>
        <taxon>Lactobacillales</taxon>
        <taxon>Lactobacillaceae</taxon>
        <taxon>Lactiplantibacillus</taxon>
    </lineage>
</organism>
<reference evidence="1" key="1">
    <citation type="submission" date="2023-08" db="EMBL/GenBank/DDBJ databases">
        <authorList>
            <person name="Page C.A."/>
            <person name="Perez-Diaz I.M."/>
        </authorList>
    </citation>
    <scope>NUCLEOTIDE SEQUENCE</scope>
    <source>
        <strain evidence="1">7.8.46</strain>
    </source>
</reference>
<protein>
    <submittedName>
        <fullName evidence="1">Uncharacterized protein</fullName>
    </submittedName>
</protein>
<proteinExistence type="predicted"/>
<name>A0AAW8VWP1_LACPE</name>
<dbReference type="AlphaFoldDB" id="A0AAW8VWP1"/>
<dbReference type="RefSeq" id="WP_216780171.1">
    <property type="nucleotide sequence ID" value="NZ_JAGXBR010000001.1"/>
</dbReference>
<comment type="caution">
    <text evidence="1">The sequence shown here is derived from an EMBL/GenBank/DDBJ whole genome shotgun (WGS) entry which is preliminary data.</text>
</comment>
<evidence type="ECO:0000313" key="2">
    <source>
        <dbReference type="Proteomes" id="UP001267003"/>
    </source>
</evidence>
<evidence type="ECO:0000313" key="1">
    <source>
        <dbReference type="EMBL" id="MDT6989962.1"/>
    </source>
</evidence>